<proteinExistence type="inferred from homology"/>
<accession>A0A9Q1BZL4</accession>
<dbReference type="GO" id="GO:0005886">
    <property type="term" value="C:plasma membrane"/>
    <property type="evidence" value="ECO:0007669"/>
    <property type="project" value="TreeGrafter"/>
</dbReference>
<comment type="subcellular location">
    <subcellularLocation>
        <location evidence="1">Membrane</location>
        <topology evidence="1">Multi-pass membrane protein</topology>
    </subcellularLocation>
</comment>
<feature type="transmembrane region" description="Helical" evidence="9">
    <location>
        <begin position="290"/>
        <end position="313"/>
    </location>
</feature>
<protein>
    <submittedName>
        <fullName evidence="10">SID1 transmembrane family member 1</fullName>
    </submittedName>
</protein>
<feature type="transmembrane region" description="Helical" evidence="9">
    <location>
        <begin position="621"/>
        <end position="641"/>
    </location>
</feature>
<evidence type="ECO:0000256" key="8">
    <source>
        <dbReference type="SAM" id="MobiDB-lite"/>
    </source>
</evidence>
<evidence type="ECO:0000256" key="9">
    <source>
        <dbReference type="SAM" id="Phobius"/>
    </source>
</evidence>
<feature type="transmembrane region" description="Helical" evidence="9">
    <location>
        <begin position="7"/>
        <end position="30"/>
    </location>
</feature>
<feature type="compositionally biased region" description="Polar residues" evidence="8">
    <location>
        <begin position="339"/>
        <end position="353"/>
    </location>
</feature>
<dbReference type="InterPro" id="IPR025958">
    <property type="entry name" value="SID1_TM_fam"/>
</dbReference>
<evidence type="ECO:0000313" key="11">
    <source>
        <dbReference type="Proteomes" id="UP001152320"/>
    </source>
</evidence>
<keyword evidence="3 9" id="KW-0812">Transmembrane</keyword>
<evidence type="ECO:0000256" key="4">
    <source>
        <dbReference type="ARBA" id="ARBA00022729"/>
    </source>
</evidence>
<evidence type="ECO:0000256" key="6">
    <source>
        <dbReference type="ARBA" id="ARBA00023136"/>
    </source>
</evidence>
<keyword evidence="4" id="KW-0732">Signal</keyword>
<feature type="transmembrane region" description="Helical" evidence="9">
    <location>
        <begin position="676"/>
        <end position="695"/>
    </location>
</feature>
<evidence type="ECO:0000256" key="1">
    <source>
        <dbReference type="ARBA" id="ARBA00004141"/>
    </source>
</evidence>
<feature type="transmembrane region" description="Helical" evidence="9">
    <location>
        <begin position="785"/>
        <end position="804"/>
    </location>
</feature>
<dbReference type="EMBL" id="JAIZAY010000010">
    <property type="protein sequence ID" value="KAJ8035361.1"/>
    <property type="molecule type" value="Genomic_DNA"/>
</dbReference>
<feature type="transmembrane region" description="Helical" evidence="9">
    <location>
        <begin position="701"/>
        <end position="722"/>
    </location>
</feature>
<organism evidence="10 11">
    <name type="scientific">Holothuria leucospilota</name>
    <name type="common">Black long sea cucumber</name>
    <name type="synonym">Mertensiothuria leucospilota</name>
    <dbReference type="NCBI Taxonomy" id="206669"/>
    <lineage>
        <taxon>Eukaryota</taxon>
        <taxon>Metazoa</taxon>
        <taxon>Echinodermata</taxon>
        <taxon>Eleutherozoa</taxon>
        <taxon>Echinozoa</taxon>
        <taxon>Holothuroidea</taxon>
        <taxon>Aspidochirotacea</taxon>
        <taxon>Aspidochirotida</taxon>
        <taxon>Holothuriidae</taxon>
        <taxon>Holothuria</taxon>
    </lineage>
</organism>
<keyword evidence="6 9" id="KW-0472">Membrane</keyword>
<feature type="transmembrane region" description="Helical" evidence="9">
    <location>
        <begin position="438"/>
        <end position="458"/>
    </location>
</feature>
<evidence type="ECO:0000256" key="5">
    <source>
        <dbReference type="ARBA" id="ARBA00022989"/>
    </source>
</evidence>
<dbReference type="Pfam" id="PF13965">
    <property type="entry name" value="SID-1_RNA_chan"/>
    <property type="match status" value="1"/>
</dbReference>
<keyword evidence="11" id="KW-1185">Reference proteome</keyword>
<sequence length="819" mass="93297">MEGKRGSYVLTQLTLTVWMLICLTFHQIVYTSCRTVPAEIGKKYQGISSKGSSTTYNYMYNGTMHPAVRISISSDATLQFPVSFVVLEQNSVLSWSIPYSIDSNITYSNVSHTLCPSQLREGAGFSIQVMTFSPTDVTYSVIAEYDTKYSLRTGQKLEGVAGPTQPLLLEYAFHDDIETVIITVTSNDTYCAYLSVQPSKCPVYDDFENLPFKGTFQTMTKQAAITVVKDDYPKGFYIIIVVHPNDDMCNSRFEPLRSSAGTFYDSMLDQRLKAVTVTVNKTSSKYLEPVLITIGIGVAFYIFIGIIVCSYWLKNWFSGRKNVDVDKEEEGRMLLDNPIQGNSTDNPRQTHSGSYGALDSQPSSLARDENKPKRVRLSSGVPSHSEIESDNCSVDTTDFDTLEDIELEERVYRSRVHLFLSDTTRQDDRVLEHKVRKYPWNLVTVAVFYALPVVQLVITYQIVVNLTGNQDTCYYNFLCTRPASVISAFNNVYSNIGYIMLGILFLLLVWRREIIYKSRIASGDDSTETTGIPKHYGLFYALAIALIVEGIMSACYHVCPNNTNFQFDTSFMYIIACLCMLKLYQQRHPDINPESYRSFFVFALVIFLGMLGVIFHNVYTYVIFFLIHVSICFFMSLHVYYKSTIRFDTGIFARVKLECHNMCAAKDFKPLYLGRFFMLLCGNVINWVLSLYGVITQPLDFASLLLAIFIINLLLYLSFYILMKLFHGERLTPLVLFFIFMTTLLWGSALYFFMQGVTAWQETPALSRTHNKPCIVLDFYDSHDIWHFLSAGGLFFSFLTILVLDDDLDGKSRDKIPVF</sequence>
<dbReference type="GO" id="GO:0003725">
    <property type="term" value="F:double-stranded RNA binding"/>
    <property type="evidence" value="ECO:0007669"/>
    <property type="project" value="TreeGrafter"/>
</dbReference>
<evidence type="ECO:0000313" key="10">
    <source>
        <dbReference type="EMBL" id="KAJ8035361.1"/>
    </source>
</evidence>
<dbReference type="OrthoDB" id="416618at2759"/>
<dbReference type="PANTHER" id="PTHR12185">
    <property type="entry name" value="SID1 TRANSMEMBRANE FAMILY MEMEBER"/>
    <property type="match status" value="1"/>
</dbReference>
<dbReference type="GO" id="GO:0051033">
    <property type="term" value="F:RNA transmembrane transporter activity"/>
    <property type="evidence" value="ECO:0007669"/>
    <property type="project" value="TreeGrafter"/>
</dbReference>
<keyword evidence="7" id="KW-0325">Glycoprotein</keyword>
<feature type="transmembrane region" description="Helical" evidence="9">
    <location>
        <begin position="492"/>
        <end position="510"/>
    </location>
</feature>
<feature type="transmembrane region" description="Helical" evidence="9">
    <location>
        <begin position="734"/>
        <end position="754"/>
    </location>
</feature>
<dbReference type="Proteomes" id="UP001152320">
    <property type="component" value="Chromosome 10"/>
</dbReference>
<gene>
    <name evidence="10" type="ORF">HOLleu_22561</name>
</gene>
<evidence type="ECO:0000256" key="7">
    <source>
        <dbReference type="ARBA" id="ARBA00023180"/>
    </source>
</evidence>
<feature type="transmembrane region" description="Helical" evidence="9">
    <location>
        <begin position="565"/>
        <end position="584"/>
    </location>
</feature>
<comment type="caution">
    <text evidence="10">The sequence shown here is derived from an EMBL/GenBank/DDBJ whole genome shotgun (WGS) entry which is preliminary data.</text>
</comment>
<feature type="region of interest" description="Disordered" evidence="8">
    <location>
        <begin position="336"/>
        <end position="390"/>
    </location>
</feature>
<comment type="similarity">
    <text evidence="2">Belongs to the SID1 family.</text>
</comment>
<keyword evidence="5 9" id="KW-1133">Transmembrane helix</keyword>
<dbReference type="AlphaFoldDB" id="A0A9Q1BZL4"/>
<feature type="transmembrane region" description="Helical" evidence="9">
    <location>
        <begin position="538"/>
        <end position="559"/>
    </location>
</feature>
<name>A0A9Q1BZL4_HOLLE</name>
<reference evidence="10" key="1">
    <citation type="submission" date="2021-10" db="EMBL/GenBank/DDBJ databases">
        <title>Tropical sea cucumber genome reveals ecological adaptation and Cuvierian tubules defense mechanism.</title>
        <authorList>
            <person name="Chen T."/>
        </authorList>
    </citation>
    <scope>NUCLEOTIDE SEQUENCE</scope>
    <source>
        <strain evidence="10">Nanhai2018</strain>
        <tissue evidence="10">Muscle</tissue>
    </source>
</reference>
<dbReference type="PANTHER" id="PTHR12185:SF14">
    <property type="entry name" value="CHOLESTEROL UPTAKE PROTEIN 1"/>
    <property type="match status" value="1"/>
</dbReference>
<dbReference type="GO" id="GO:0005764">
    <property type="term" value="C:lysosome"/>
    <property type="evidence" value="ECO:0007669"/>
    <property type="project" value="TreeGrafter"/>
</dbReference>
<evidence type="ECO:0000256" key="3">
    <source>
        <dbReference type="ARBA" id="ARBA00022692"/>
    </source>
</evidence>
<feature type="transmembrane region" description="Helical" evidence="9">
    <location>
        <begin position="596"/>
        <end position="615"/>
    </location>
</feature>
<evidence type="ECO:0000256" key="2">
    <source>
        <dbReference type="ARBA" id="ARBA00006618"/>
    </source>
</evidence>